<proteinExistence type="predicted"/>
<dbReference type="SUPFAM" id="SSF55298">
    <property type="entry name" value="YjgF-like"/>
    <property type="match status" value="1"/>
</dbReference>
<name>L7JIH1_PYRO1</name>
<organism>
    <name type="scientific">Pyricularia oryzae (strain P131)</name>
    <name type="common">Rice blast fungus</name>
    <name type="synonym">Magnaporthe oryzae</name>
    <dbReference type="NCBI Taxonomy" id="1143193"/>
    <lineage>
        <taxon>Eukaryota</taxon>
        <taxon>Fungi</taxon>
        <taxon>Dikarya</taxon>
        <taxon>Ascomycota</taxon>
        <taxon>Pezizomycotina</taxon>
        <taxon>Sordariomycetes</taxon>
        <taxon>Sordariomycetidae</taxon>
        <taxon>Magnaporthales</taxon>
        <taxon>Pyriculariaceae</taxon>
        <taxon>Pyricularia</taxon>
    </lineage>
</organism>
<feature type="domain" description="CMP/dCMP-type deaminase" evidence="1">
    <location>
        <begin position="225"/>
        <end position="352"/>
    </location>
</feature>
<dbReference type="EMBL" id="JH795414">
    <property type="protein sequence ID" value="ELQ68016.1"/>
    <property type="molecule type" value="Genomic_DNA"/>
</dbReference>
<dbReference type="AlphaFoldDB" id="L7JIH1"/>
<dbReference type="Pfam" id="PF01042">
    <property type="entry name" value="Ribonuc_L-PSP"/>
    <property type="match status" value="1"/>
</dbReference>
<reference evidence="2" key="1">
    <citation type="journal article" date="2012" name="PLoS Genet.">
        <title>Comparative analysis of the genomes of two field isolates of the rice blast fungus Magnaporthe oryzae.</title>
        <authorList>
            <person name="Xue M."/>
            <person name="Yang J."/>
            <person name="Li Z."/>
            <person name="Hu S."/>
            <person name="Yao N."/>
            <person name="Dean R.A."/>
            <person name="Zhao W."/>
            <person name="Shen M."/>
            <person name="Zhang H."/>
            <person name="Li C."/>
            <person name="Liu L."/>
            <person name="Cao L."/>
            <person name="Xu X."/>
            <person name="Xing Y."/>
            <person name="Hsiang T."/>
            <person name="Zhang Z."/>
            <person name="Xu J.R."/>
            <person name="Peng Y.L."/>
        </authorList>
    </citation>
    <scope>NUCLEOTIDE SEQUENCE [LARGE SCALE GENOMIC DNA]</scope>
    <source>
        <strain evidence="2">P131</strain>
    </source>
</reference>
<dbReference type="InterPro" id="IPR035959">
    <property type="entry name" value="RutC-like_sf"/>
</dbReference>
<dbReference type="InterPro" id="IPR016193">
    <property type="entry name" value="Cytidine_deaminase-like"/>
</dbReference>
<accession>L7JIH1</accession>
<dbReference type="Gene3D" id="3.30.1330.40">
    <property type="entry name" value="RutC-like"/>
    <property type="match status" value="1"/>
</dbReference>
<dbReference type="PANTHER" id="PTHR43857">
    <property type="entry name" value="BLR7761 PROTEIN"/>
    <property type="match status" value="1"/>
</dbReference>
<dbReference type="InterPro" id="IPR002125">
    <property type="entry name" value="CMP_dCMP_dom"/>
</dbReference>
<dbReference type="CDD" id="cd06154">
    <property type="entry name" value="YjgF_YER057c_UK114_like_6"/>
    <property type="match status" value="1"/>
</dbReference>
<protein>
    <submittedName>
        <fullName evidence="2">Endoribonuclease L-PSP</fullName>
    </submittedName>
</protein>
<evidence type="ECO:0000259" key="1">
    <source>
        <dbReference type="PROSITE" id="PS51747"/>
    </source>
</evidence>
<dbReference type="PROSITE" id="PS51747">
    <property type="entry name" value="CYT_DCMP_DEAMINASES_2"/>
    <property type="match status" value="1"/>
</dbReference>
<dbReference type="Gene3D" id="3.40.140.10">
    <property type="entry name" value="Cytidine Deaminase, domain 2"/>
    <property type="match status" value="1"/>
</dbReference>
<evidence type="ECO:0000313" key="2">
    <source>
        <dbReference type="EMBL" id="ELQ68016.1"/>
    </source>
</evidence>
<dbReference type="GO" id="GO:0006139">
    <property type="term" value="P:nucleobase-containing compound metabolic process"/>
    <property type="evidence" value="ECO:0007669"/>
    <property type="project" value="UniProtKB-ARBA"/>
</dbReference>
<sequence length="352" mass="38334">MAERRLISSGSKFESQIGYSRAVVSGDWVFVSGCTGYDYSTGEIAAGDVAAQAEQTFRNIASALGEAGAGMRDVVRVRYILPNRTDFPKIWDVTKRWLGDVRPAATMVQAGLMEEAMLVEIEVTARIGGAAEPFPTLRLEVQSEPQAFDKTTSQRSSQPTTAAGCHGLASCPTCRRNCRGESTRREWWCKDLDSRTSLNPTADIGTHQSFNKMETPASATRHTPGNHEEFMKLAIEEARRSRPDPGKFCVGAVLVNEDTGDVLSRGYYLEYPEDYNGSNGSVHAERVCLIKAAELYGVSETELGAALPPNCAIYTTMEPCNARPSMDKPAWKAEAGGVRGYQGFVSPPRVGN</sequence>
<dbReference type="Pfam" id="PF18785">
    <property type="entry name" value="Inv-AAD"/>
    <property type="match status" value="1"/>
</dbReference>
<gene>
    <name evidence="2" type="ORF">OOW_P131scaffold00270g21</name>
</gene>
<dbReference type="InterPro" id="IPR006175">
    <property type="entry name" value="YjgF/YER057c/UK114"/>
</dbReference>
<dbReference type="PANTHER" id="PTHR43857:SF1">
    <property type="entry name" value="YJGH FAMILY PROTEIN"/>
    <property type="match status" value="1"/>
</dbReference>
<dbReference type="SUPFAM" id="SSF53927">
    <property type="entry name" value="Cytidine deaminase-like"/>
    <property type="match status" value="1"/>
</dbReference>
<dbReference type="GO" id="GO:0003824">
    <property type="term" value="F:catalytic activity"/>
    <property type="evidence" value="ECO:0007669"/>
    <property type="project" value="InterPro"/>
</dbReference>